<organism evidence="3 4">
    <name type="scientific">Mytilus coruscus</name>
    <name type="common">Sea mussel</name>
    <dbReference type="NCBI Taxonomy" id="42192"/>
    <lineage>
        <taxon>Eukaryota</taxon>
        <taxon>Metazoa</taxon>
        <taxon>Spiralia</taxon>
        <taxon>Lophotrochozoa</taxon>
        <taxon>Mollusca</taxon>
        <taxon>Bivalvia</taxon>
        <taxon>Autobranchia</taxon>
        <taxon>Pteriomorphia</taxon>
        <taxon>Mytilida</taxon>
        <taxon>Mytiloidea</taxon>
        <taxon>Mytilidae</taxon>
        <taxon>Mytilinae</taxon>
        <taxon>Mytilus</taxon>
    </lineage>
</organism>
<dbReference type="AlphaFoldDB" id="A0A6J8CDN5"/>
<dbReference type="Pfam" id="PF14529">
    <property type="entry name" value="Exo_endo_phos_2"/>
    <property type="match status" value="1"/>
</dbReference>
<evidence type="ECO:0000313" key="4">
    <source>
        <dbReference type="Proteomes" id="UP000507470"/>
    </source>
</evidence>
<dbReference type="PANTHER" id="PTHR33395">
    <property type="entry name" value="TRANSCRIPTASE, PUTATIVE-RELATED-RELATED"/>
    <property type="match status" value="1"/>
</dbReference>
<proteinExistence type="predicted"/>
<keyword evidence="4" id="KW-1185">Reference proteome</keyword>
<dbReference type="Gene3D" id="3.60.10.10">
    <property type="entry name" value="Endonuclease/exonuclease/phosphatase"/>
    <property type="match status" value="1"/>
</dbReference>
<dbReference type="Proteomes" id="UP000507470">
    <property type="component" value="Unassembled WGS sequence"/>
</dbReference>
<sequence length="154" mass="17773">MRMLIPAENTNHQHTTNSNCNQIRIMVVNCRSLISSKKKEELQNMIETHKPDIILGIESHLDNTVTSSEVFPDQFHQNLPNVILEGDFNLPHINWQTTTVNPNPQYGKALNEKLIEISNNNNMNQMVNEPTSGQNRKHPRQLWKQNEQQGKKTP</sequence>
<feature type="domain" description="Endonuclease/exonuclease/phosphatase" evidence="2">
    <location>
        <begin position="80"/>
        <end position="136"/>
    </location>
</feature>
<accession>A0A6J8CDN5</accession>
<evidence type="ECO:0000313" key="3">
    <source>
        <dbReference type="EMBL" id="CAC5393721.1"/>
    </source>
</evidence>
<dbReference type="GO" id="GO:0003824">
    <property type="term" value="F:catalytic activity"/>
    <property type="evidence" value="ECO:0007669"/>
    <property type="project" value="InterPro"/>
</dbReference>
<evidence type="ECO:0000259" key="2">
    <source>
        <dbReference type="Pfam" id="PF14529"/>
    </source>
</evidence>
<protein>
    <recommendedName>
        <fullName evidence="2">Endonuclease/exonuclease/phosphatase domain-containing protein</fullName>
    </recommendedName>
</protein>
<feature type="compositionally biased region" description="Polar residues" evidence="1">
    <location>
        <begin position="143"/>
        <end position="154"/>
    </location>
</feature>
<evidence type="ECO:0000256" key="1">
    <source>
        <dbReference type="SAM" id="MobiDB-lite"/>
    </source>
</evidence>
<dbReference type="InterPro" id="IPR005135">
    <property type="entry name" value="Endo/exonuclease/phosphatase"/>
</dbReference>
<dbReference type="SUPFAM" id="SSF56219">
    <property type="entry name" value="DNase I-like"/>
    <property type="match status" value="1"/>
</dbReference>
<dbReference type="EMBL" id="CACVKT020005207">
    <property type="protein sequence ID" value="CAC5393721.1"/>
    <property type="molecule type" value="Genomic_DNA"/>
</dbReference>
<name>A0A6J8CDN5_MYTCO</name>
<gene>
    <name evidence="3" type="ORF">MCOR_28554</name>
</gene>
<dbReference type="InterPro" id="IPR036691">
    <property type="entry name" value="Endo/exonu/phosph_ase_sf"/>
</dbReference>
<feature type="region of interest" description="Disordered" evidence="1">
    <location>
        <begin position="123"/>
        <end position="154"/>
    </location>
</feature>
<reference evidence="3 4" key="1">
    <citation type="submission" date="2020-06" db="EMBL/GenBank/DDBJ databases">
        <authorList>
            <person name="Li R."/>
            <person name="Bekaert M."/>
        </authorList>
    </citation>
    <scope>NUCLEOTIDE SEQUENCE [LARGE SCALE GENOMIC DNA]</scope>
    <source>
        <strain evidence="4">wild</strain>
    </source>
</reference>
<dbReference type="OrthoDB" id="6381896at2759"/>
<dbReference type="PANTHER" id="PTHR33395:SF22">
    <property type="entry name" value="REVERSE TRANSCRIPTASE DOMAIN-CONTAINING PROTEIN"/>
    <property type="match status" value="1"/>
</dbReference>